<organism evidence="1 2">
    <name type="scientific">Danio rerio</name>
    <name type="common">Zebrafish</name>
    <name type="synonym">Brachydanio rerio</name>
    <dbReference type="NCBI Taxonomy" id="7955"/>
    <lineage>
        <taxon>Eukaryota</taxon>
        <taxon>Metazoa</taxon>
        <taxon>Chordata</taxon>
        <taxon>Craniata</taxon>
        <taxon>Vertebrata</taxon>
        <taxon>Euteleostomi</taxon>
        <taxon>Actinopterygii</taxon>
        <taxon>Neopterygii</taxon>
        <taxon>Teleostei</taxon>
        <taxon>Ostariophysi</taxon>
        <taxon>Cypriniformes</taxon>
        <taxon>Danionidae</taxon>
        <taxon>Danioninae</taxon>
        <taxon>Danio</taxon>
    </lineage>
</organism>
<proteinExistence type="predicted"/>
<dbReference type="ZFIN" id="ZDB-GENE-091204-383">
    <property type="gene designation" value="si:ch211-152c8.2"/>
</dbReference>
<dbReference type="FunCoup" id="A0A8M9PG87">
    <property type="interactions" value="14"/>
</dbReference>
<dbReference type="Pfam" id="PF15813">
    <property type="entry name" value="DUF4708"/>
    <property type="match status" value="1"/>
</dbReference>
<accession>A0A8M9PG87</accession>
<protein>
    <submittedName>
        <fullName evidence="2">Uncharacterized protein C18orf63 homolog</fullName>
    </submittedName>
</protein>
<evidence type="ECO:0000313" key="2">
    <source>
        <dbReference type="RefSeq" id="XP_021325933.3"/>
    </source>
</evidence>
<evidence type="ECO:0000313" key="3">
    <source>
        <dbReference type="ZFIN" id="ZDB-GENE-091204-383"/>
    </source>
</evidence>
<gene>
    <name evidence="2 3" type="primary">si:ch211-152c8.2</name>
</gene>
<sequence>MSGSGAQSLFSLDLPDLRNLCCVNLFFPNSHDEGELRNKQVKTCRELILMQSDIVASPVLGHYGGISVIMTTALHKTGFIQAFAEKHGLQLCPPQRVFPAILQNCLSYTVTTKLAPKWNKAGQYLIAGKDFLSDTGKLNAVVLEMNITETQLCGNVEVKTVRLPPAEIQDFDFPAPVVINFLHTKEAVLHTVMPNSWCHILPSMKKGQIISISRRIPEESPFQSYLDIQKHWSNMYGYQLPSVGEEDVIYCSVYFKPIGDKLFTYPLSCIRTQPIQCFPRVDLQGVLRTFISDLQAELKSVCGFPVQMTCKTCFYNSELNRPVAQYSAGLPVNLTTENSSRGVLNPLPSSNPRDTTKHHYSQCDSTGKPTEKRKRLNLDSSLHQKDWTSSNLATQFSSSPTNIHFTQIQAQYVPPRPKLVPVFNCKPVNATEVYSANRLTAVVRPLSSISISSSSEPHCSTSPARVNQITRPSVPQRMTLPFSKSKADTRILPPLPFSQTIPQIVPQIPSNTGGDMIQSKPKRLKQSLQDVEVHARNNQLSKINISTLHAWLKSRGINVRSKDKKEELVSRVMRSLSES</sequence>
<dbReference type="Proteomes" id="UP000000437">
    <property type="component" value="Chromosome 24"/>
</dbReference>
<dbReference type="AGR" id="ZFIN:ZDB-GENE-091204-383"/>
<reference evidence="2" key="1">
    <citation type="submission" date="2025-08" db="UniProtKB">
        <authorList>
            <consortium name="RefSeq"/>
        </authorList>
    </citation>
    <scope>IDENTIFICATION</scope>
    <source>
        <strain evidence="2">Tuebingen</strain>
        <tissue evidence="2">Fibroblasts and whole tissue</tissue>
    </source>
</reference>
<dbReference type="RefSeq" id="XP_021325933.3">
    <property type="nucleotide sequence ID" value="XM_021470258.3"/>
</dbReference>
<dbReference type="OrthoDB" id="6285995at2759"/>
<dbReference type="PANTHER" id="PTHR28495:SF1">
    <property type="entry name" value="GENE, 17266-RELATED"/>
    <property type="match status" value="1"/>
</dbReference>
<dbReference type="PANTHER" id="PTHR28495">
    <property type="entry name" value="HYPOTHETICAL PROTEIN LOC100359752"/>
    <property type="match status" value="1"/>
</dbReference>
<dbReference type="AlphaFoldDB" id="A0A8M9PG87"/>
<evidence type="ECO:0000313" key="1">
    <source>
        <dbReference type="Proteomes" id="UP000000437"/>
    </source>
</evidence>
<keyword evidence="1" id="KW-1185">Reference proteome</keyword>
<name>A0A8M9PG87_DANRE</name>
<dbReference type="KEGG" id="dre:100006059"/>
<dbReference type="InterPro" id="IPR031643">
    <property type="entry name" value="DUF4708"/>
</dbReference>